<reference evidence="1 2" key="1">
    <citation type="submission" date="2020-08" db="EMBL/GenBank/DDBJ databases">
        <authorList>
            <person name="Hejnol A."/>
        </authorList>
    </citation>
    <scope>NUCLEOTIDE SEQUENCE [LARGE SCALE GENOMIC DNA]</scope>
</reference>
<dbReference type="Pfam" id="PF11901">
    <property type="entry name" value="DM9"/>
    <property type="match status" value="1"/>
</dbReference>
<dbReference type="Proteomes" id="UP000549394">
    <property type="component" value="Unassembled WGS sequence"/>
</dbReference>
<evidence type="ECO:0000313" key="2">
    <source>
        <dbReference type="Proteomes" id="UP000549394"/>
    </source>
</evidence>
<dbReference type="AlphaFoldDB" id="A0A7I8VAZ6"/>
<name>A0A7I8VAZ6_9ANNE</name>
<dbReference type="OrthoDB" id="2142040at2759"/>
<evidence type="ECO:0000313" key="1">
    <source>
        <dbReference type="EMBL" id="CAD5112495.1"/>
    </source>
</evidence>
<gene>
    <name evidence="1" type="ORF">DGYR_LOCUS1625</name>
</gene>
<keyword evidence="2" id="KW-1185">Reference proteome</keyword>
<dbReference type="InterPro" id="IPR006616">
    <property type="entry name" value="DM9_repeat"/>
</dbReference>
<comment type="caution">
    <text evidence="1">The sequence shown here is derived from an EMBL/GenBank/DDBJ whole genome shotgun (WGS) entry which is preliminary data.</text>
</comment>
<dbReference type="SMART" id="SM00696">
    <property type="entry name" value="DM9"/>
    <property type="match status" value="2"/>
</dbReference>
<dbReference type="EMBL" id="CAJFCJ010000002">
    <property type="protein sequence ID" value="CAD5112495.1"/>
    <property type="molecule type" value="Genomic_DNA"/>
</dbReference>
<sequence length="165" mass="18005">MFHIPGFGFNRPVGAKHPNWVLSQGRYAPPNAVVAGVGHDGEPFYVGRTLHGNNLIPGKVKLSQGKCYVPFGGQEHSSSNYEILVQTEDIMFDWLPASNGAIPAGAIIGGYKSDGKRMFVGRALHNNKQIPGKVNVENKCIYIADGGREISYNSYEVLVCRMVDL</sequence>
<proteinExistence type="predicted"/>
<protein>
    <submittedName>
        <fullName evidence="1">DgyrCDS1710</fullName>
    </submittedName>
</protein>
<organism evidence="1 2">
    <name type="scientific">Dimorphilus gyrociliatus</name>
    <dbReference type="NCBI Taxonomy" id="2664684"/>
    <lineage>
        <taxon>Eukaryota</taxon>
        <taxon>Metazoa</taxon>
        <taxon>Spiralia</taxon>
        <taxon>Lophotrochozoa</taxon>
        <taxon>Annelida</taxon>
        <taxon>Polychaeta</taxon>
        <taxon>Polychaeta incertae sedis</taxon>
        <taxon>Dinophilidae</taxon>
        <taxon>Dimorphilus</taxon>
    </lineage>
</organism>
<dbReference type="PANTHER" id="PTHR31649">
    <property type="entry name" value="AGAP009604-PA"/>
    <property type="match status" value="1"/>
</dbReference>
<dbReference type="PANTHER" id="PTHR31649:SF1">
    <property type="entry name" value="FARNESOIC ACID O-METHYL TRANSFERASE DOMAIN-CONTAINING PROTEIN"/>
    <property type="match status" value="1"/>
</dbReference>
<accession>A0A7I8VAZ6</accession>